<keyword evidence="2" id="KW-1185">Reference proteome</keyword>
<protein>
    <submittedName>
        <fullName evidence="3">Neur_chan_LBD domain-containing protein</fullName>
    </submittedName>
</protein>
<evidence type="ECO:0000259" key="1">
    <source>
        <dbReference type="Pfam" id="PF02931"/>
    </source>
</evidence>
<dbReference type="InterPro" id="IPR036734">
    <property type="entry name" value="Neur_chan_lig-bd_sf"/>
</dbReference>
<dbReference type="GO" id="GO:0005230">
    <property type="term" value="F:extracellular ligand-gated monoatomic ion channel activity"/>
    <property type="evidence" value="ECO:0007669"/>
    <property type="project" value="InterPro"/>
</dbReference>
<name>A0A0M3HHN8_ASCLU</name>
<dbReference type="SUPFAM" id="SSF63712">
    <property type="entry name" value="Nicotinic receptor ligand binding domain-like"/>
    <property type="match status" value="1"/>
</dbReference>
<proteinExistence type="predicted"/>
<dbReference type="InterPro" id="IPR006202">
    <property type="entry name" value="Neur_chan_lig-bd"/>
</dbReference>
<accession>A0A0M3HHN8</accession>
<dbReference type="Pfam" id="PF02931">
    <property type="entry name" value="Neur_chan_LBD"/>
    <property type="match status" value="1"/>
</dbReference>
<reference evidence="3" key="1">
    <citation type="submission" date="2017-02" db="UniProtKB">
        <authorList>
            <consortium name="WormBaseParasite"/>
        </authorList>
    </citation>
    <scope>IDENTIFICATION</scope>
</reference>
<evidence type="ECO:0000313" key="3">
    <source>
        <dbReference type="WBParaSite" id="ALUE_0000103301-mRNA-1"/>
    </source>
</evidence>
<dbReference type="AlphaFoldDB" id="A0A0M3HHN8"/>
<dbReference type="WBParaSite" id="ALUE_0000103301-mRNA-1">
    <property type="protein sequence ID" value="ALUE_0000103301-mRNA-1"/>
    <property type="gene ID" value="ALUE_0000103301"/>
</dbReference>
<dbReference type="Proteomes" id="UP000036681">
    <property type="component" value="Unplaced"/>
</dbReference>
<feature type="domain" description="Neurotransmitter-gated ion-channel ligand-binding" evidence="1">
    <location>
        <begin position="19"/>
        <end position="71"/>
    </location>
</feature>
<organism evidence="2 3">
    <name type="scientific">Ascaris lumbricoides</name>
    <name type="common">Giant roundworm</name>
    <dbReference type="NCBI Taxonomy" id="6252"/>
    <lineage>
        <taxon>Eukaryota</taxon>
        <taxon>Metazoa</taxon>
        <taxon>Ecdysozoa</taxon>
        <taxon>Nematoda</taxon>
        <taxon>Chromadorea</taxon>
        <taxon>Rhabditida</taxon>
        <taxon>Spirurina</taxon>
        <taxon>Ascaridomorpha</taxon>
        <taxon>Ascaridoidea</taxon>
        <taxon>Ascarididae</taxon>
        <taxon>Ascaris</taxon>
    </lineage>
</organism>
<evidence type="ECO:0000313" key="2">
    <source>
        <dbReference type="Proteomes" id="UP000036681"/>
    </source>
</evidence>
<dbReference type="Gene3D" id="2.70.170.10">
    <property type="entry name" value="Neurotransmitter-gated ion-channel ligand-binding domain"/>
    <property type="match status" value="1"/>
</dbReference>
<dbReference type="GO" id="GO:0016020">
    <property type="term" value="C:membrane"/>
    <property type="evidence" value="ECO:0007669"/>
    <property type="project" value="InterPro"/>
</dbReference>
<sequence length="71" mass="8552">MSKMIVDFLRIENALSGEKDERNQVLTTRSWLNVNWLDPRLTWNATEWDGIKTMYVPYQRLWKPDIILVNK</sequence>